<evidence type="ECO:0000256" key="2">
    <source>
        <dbReference type="ARBA" id="ARBA00010157"/>
    </source>
</evidence>
<keyword evidence="6 7" id="KW-0472">Membrane</keyword>
<dbReference type="InterPro" id="IPR004869">
    <property type="entry name" value="MMPL_dom"/>
</dbReference>
<feature type="transmembrane region" description="Helical" evidence="7">
    <location>
        <begin position="276"/>
        <end position="297"/>
    </location>
</feature>
<feature type="transmembrane region" description="Helical" evidence="7">
    <location>
        <begin position="543"/>
        <end position="569"/>
    </location>
</feature>
<feature type="domain" description="SSD" evidence="8">
    <location>
        <begin position="235"/>
        <end position="330"/>
    </location>
</feature>
<keyword evidence="5 7" id="KW-1133">Transmembrane helix</keyword>
<dbReference type="InterPro" id="IPR000731">
    <property type="entry name" value="SSD"/>
</dbReference>
<feature type="domain" description="SSD" evidence="8">
    <location>
        <begin position="544"/>
        <end position="674"/>
    </location>
</feature>
<dbReference type="Pfam" id="PF03176">
    <property type="entry name" value="MMPL"/>
    <property type="match status" value="2"/>
</dbReference>
<dbReference type="PANTHER" id="PTHR33406">
    <property type="entry name" value="MEMBRANE PROTEIN MJ1562-RELATED"/>
    <property type="match status" value="1"/>
</dbReference>
<protein>
    <submittedName>
        <fullName evidence="9">MMPL family transporter</fullName>
    </submittedName>
</protein>
<keyword evidence="3" id="KW-1003">Cell membrane</keyword>
<feature type="transmembrane region" description="Helical" evidence="7">
    <location>
        <begin position="309"/>
        <end position="336"/>
    </location>
</feature>
<feature type="transmembrane region" description="Helical" evidence="7">
    <location>
        <begin position="646"/>
        <end position="667"/>
    </location>
</feature>
<feature type="transmembrane region" description="Helical" evidence="7">
    <location>
        <begin position="373"/>
        <end position="393"/>
    </location>
</feature>
<evidence type="ECO:0000259" key="8">
    <source>
        <dbReference type="PROSITE" id="PS50156"/>
    </source>
</evidence>
<sequence>MSWHWITRLPSGRRTKFLALALWLVVASAVGPVAIKLADVVSDDAVTWLPRTAEATQAFERAEAAFPGSDRLVAVAVYARDTGLTDADRSKAEVDRAAFTRYAEGGAVPPAIVSEDGKALLISFPLAGDEDRQTESTGAVRDQLANAPPAGLRTGLTGSAGATDDAFDAFSGMDITLVLVTAGVVSLLLLLTYRSPVLWLVPLICVGIASQVASAAVYLLAKHGGLTVDFQGQSVLTVLVFGVGVDYALLLIARYREELRRHRDRHEAMGVALRRSFPAILASAATVAISLLCLLAAELNSTRSLGPVGAIGIAAAFLVMTLLLPAILVLCGRWLFWPFVPRYTPAAVGHDVAEDRGLWARVAGFVGRRPRGVWIGTAAALGVLSLGIGNLSMGLPAAETFTKEVGSVTGQRLIAEHFAEGSAAPVEVTARAGAADEVVAVLRGVEGVASVPEPQRSPDGQWVMVRAVLAAEPDSAAAKDTVERMRDAAHAVPGAEALVGGETAIQLDTDHAAARDERVVIPLILAVVFLILVVLLRALVAPLLLIGSVLLSYAAAMGAAGFVLGAMGYTKLYFGTPLQTFLFLIALGVDYTIFLMTRAREEVGQLGHKRGVLHALTVTGGVITSAGLVLAATFSALGILPLVPSVQVGVIVAAGVLLDTFVVRSLLIPAFAVDAGRRIWWPGRPVREPVTTEKPVLTRA</sequence>
<dbReference type="PROSITE" id="PS50156">
    <property type="entry name" value="SSD"/>
    <property type="match status" value="2"/>
</dbReference>
<feature type="transmembrane region" description="Helical" evidence="7">
    <location>
        <begin position="581"/>
        <end position="599"/>
    </location>
</feature>
<comment type="caution">
    <text evidence="9">The sequence shown here is derived from an EMBL/GenBank/DDBJ whole genome shotgun (WGS) entry which is preliminary data.</text>
</comment>
<feature type="transmembrane region" description="Helical" evidence="7">
    <location>
        <begin position="169"/>
        <end position="190"/>
    </location>
</feature>
<evidence type="ECO:0000256" key="6">
    <source>
        <dbReference type="ARBA" id="ARBA00023136"/>
    </source>
</evidence>
<evidence type="ECO:0000313" key="9">
    <source>
        <dbReference type="EMBL" id="MFC0532560.1"/>
    </source>
</evidence>
<proteinExistence type="inferred from homology"/>
<evidence type="ECO:0000256" key="4">
    <source>
        <dbReference type="ARBA" id="ARBA00022692"/>
    </source>
</evidence>
<comment type="similarity">
    <text evidence="2">Belongs to the resistance-nodulation-cell division (RND) (TC 2.A.6) family. MmpL subfamily.</text>
</comment>
<evidence type="ECO:0000256" key="5">
    <source>
        <dbReference type="ARBA" id="ARBA00022989"/>
    </source>
</evidence>
<evidence type="ECO:0000256" key="3">
    <source>
        <dbReference type="ARBA" id="ARBA00022475"/>
    </source>
</evidence>
<organism evidence="9 10">
    <name type="scientific">Phytohabitans kaempferiae</name>
    <dbReference type="NCBI Taxonomy" id="1620943"/>
    <lineage>
        <taxon>Bacteria</taxon>
        <taxon>Bacillati</taxon>
        <taxon>Actinomycetota</taxon>
        <taxon>Actinomycetes</taxon>
        <taxon>Micromonosporales</taxon>
        <taxon>Micromonosporaceae</taxon>
    </lineage>
</organism>
<comment type="subcellular location">
    <subcellularLocation>
        <location evidence="1">Cell membrane</location>
        <topology evidence="1">Multi-pass membrane protein</topology>
    </subcellularLocation>
</comment>
<dbReference type="PANTHER" id="PTHR33406:SF6">
    <property type="entry name" value="MEMBRANE PROTEIN YDGH-RELATED"/>
    <property type="match status" value="1"/>
</dbReference>
<name>A0ABV6MCX5_9ACTN</name>
<dbReference type="EMBL" id="JBHLUH010000073">
    <property type="protein sequence ID" value="MFC0532560.1"/>
    <property type="molecule type" value="Genomic_DNA"/>
</dbReference>
<feature type="transmembrane region" description="Helical" evidence="7">
    <location>
        <begin position="197"/>
        <end position="221"/>
    </location>
</feature>
<gene>
    <name evidence="9" type="ORF">ACFFIA_33555</name>
</gene>
<evidence type="ECO:0000256" key="7">
    <source>
        <dbReference type="SAM" id="Phobius"/>
    </source>
</evidence>
<dbReference type="RefSeq" id="WP_377258849.1">
    <property type="nucleotide sequence ID" value="NZ_JBHLUH010000073.1"/>
</dbReference>
<feature type="transmembrane region" description="Helical" evidence="7">
    <location>
        <begin position="233"/>
        <end position="255"/>
    </location>
</feature>
<feature type="transmembrane region" description="Helical" evidence="7">
    <location>
        <begin position="519"/>
        <end position="536"/>
    </location>
</feature>
<feature type="transmembrane region" description="Helical" evidence="7">
    <location>
        <begin position="611"/>
        <end position="640"/>
    </location>
</feature>
<keyword evidence="10" id="KW-1185">Reference proteome</keyword>
<dbReference type="Proteomes" id="UP001589867">
    <property type="component" value="Unassembled WGS sequence"/>
</dbReference>
<evidence type="ECO:0000256" key="1">
    <source>
        <dbReference type="ARBA" id="ARBA00004651"/>
    </source>
</evidence>
<reference evidence="9 10" key="1">
    <citation type="submission" date="2024-09" db="EMBL/GenBank/DDBJ databases">
        <authorList>
            <person name="Sun Q."/>
            <person name="Mori K."/>
        </authorList>
    </citation>
    <scope>NUCLEOTIDE SEQUENCE [LARGE SCALE GENOMIC DNA]</scope>
    <source>
        <strain evidence="9 10">TBRC 3947</strain>
    </source>
</reference>
<dbReference type="SUPFAM" id="SSF82866">
    <property type="entry name" value="Multidrug efflux transporter AcrB transmembrane domain"/>
    <property type="match status" value="2"/>
</dbReference>
<accession>A0ABV6MCX5</accession>
<evidence type="ECO:0000313" key="10">
    <source>
        <dbReference type="Proteomes" id="UP001589867"/>
    </source>
</evidence>
<dbReference type="InterPro" id="IPR050545">
    <property type="entry name" value="Mycobact_MmpL"/>
</dbReference>
<dbReference type="Gene3D" id="1.20.1640.10">
    <property type="entry name" value="Multidrug efflux transporter AcrB transmembrane domain"/>
    <property type="match status" value="2"/>
</dbReference>
<keyword evidence="4 7" id="KW-0812">Transmembrane</keyword>